<name>A0A9P8KXT3_9PEZI</name>
<dbReference type="Pfam" id="PF13489">
    <property type="entry name" value="Methyltransf_23"/>
    <property type="match status" value="1"/>
</dbReference>
<sequence length="182" mass="20782">MAHHIFVVATGGKLHLAPISNNPQRILDIGTGTGIWAMEMVDDVEKRWMYNEPFDYIHCRSMSKSIGDWPNLIRQCYKFTKPHGYVEFQDIDLQYHSHDNSLLPTHSLHRWNADLIKAANIAGREPSPGPKLEGWIRAAGFQNVVHEMFVLPLGPWPKEPKLVGYPMYFGRVALDGDVLTEF</sequence>
<dbReference type="EMBL" id="JAGHQL010000067">
    <property type="protein sequence ID" value="KAH0541824.1"/>
    <property type="molecule type" value="Genomic_DNA"/>
</dbReference>
<evidence type="ECO:0000313" key="1">
    <source>
        <dbReference type="EMBL" id="KAH0541824.1"/>
    </source>
</evidence>
<gene>
    <name evidence="1" type="ORF">FGG08_003707</name>
</gene>
<dbReference type="OrthoDB" id="2013972at2759"/>
<dbReference type="AlphaFoldDB" id="A0A9P8KXT3"/>
<dbReference type="PANTHER" id="PTHR43591">
    <property type="entry name" value="METHYLTRANSFERASE"/>
    <property type="match status" value="1"/>
</dbReference>
<dbReference type="Proteomes" id="UP000698800">
    <property type="component" value="Unassembled WGS sequence"/>
</dbReference>
<dbReference type="PANTHER" id="PTHR43591:SF24">
    <property type="entry name" value="2-METHOXY-6-POLYPRENYL-1,4-BENZOQUINOL METHYLASE, MITOCHONDRIAL"/>
    <property type="match status" value="1"/>
</dbReference>
<organism evidence="1 2">
    <name type="scientific">Glutinoglossum americanum</name>
    <dbReference type="NCBI Taxonomy" id="1670608"/>
    <lineage>
        <taxon>Eukaryota</taxon>
        <taxon>Fungi</taxon>
        <taxon>Dikarya</taxon>
        <taxon>Ascomycota</taxon>
        <taxon>Pezizomycotina</taxon>
        <taxon>Geoglossomycetes</taxon>
        <taxon>Geoglossales</taxon>
        <taxon>Geoglossaceae</taxon>
        <taxon>Glutinoglossum</taxon>
    </lineage>
</organism>
<dbReference type="SUPFAM" id="SSF53335">
    <property type="entry name" value="S-adenosyl-L-methionine-dependent methyltransferases"/>
    <property type="match status" value="1"/>
</dbReference>
<accession>A0A9P8KXT3</accession>
<evidence type="ECO:0000313" key="2">
    <source>
        <dbReference type="Proteomes" id="UP000698800"/>
    </source>
</evidence>
<protein>
    <recommendedName>
        <fullName evidence="3">S-adenosyl-L-methionine-dependent methyltransferase</fullName>
    </recommendedName>
</protein>
<reference evidence="1" key="1">
    <citation type="submission" date="2021-03" db="EMBL/GenBank/DDBJ databases">
        <title>Comparative genomics and phylogenomic investigation of the class Geoglossomycetes provide insights into ecological specialization and systematics.</title>
        <authorList>
            <person name="Melie T."/>
            <person name="Pirro S."/>
            <person name="Miller A.N."/>
            <person name="Quandt A."/>
        </authorList>
    </citation>
    <scope>NUCLEOTIDE SEQUENCE</scope>
    <source>
        <strain evidence="1">GBOQ0MN5Z8</strain>
    </source>
</reference>
<proteinExistence type="predicted"/>
<keyword evidence="2" id="KW-1185">Reference proteome</keyword>
<dbReference type="Gene3D" id="3.40.50.150">
    <property type="entry name" value="Vaccinia Virus protein VP39"/>
    <property type="match status" value="1"/>
</dbReference>
<dbReference type="GO" id="GO:0008168">
    <property type="term" value="F:methyltransferase activity"/>
    <property type="evidence" value="ECO:0007669"/>
    <property type="project" value="TreeGrafter"/>
</dbReference>
<evidence type="ECO:0008006" key="3">
    <source>
        <dbReference type="Google" id="ProtNLM"/>
    </source>
</evidence>
<dbReference type="InterPro" id="IPR029063">
    <property type="entry name" value="SAM-dependent_MTases_sf"/>
</dbReference>
<comment type="caution">
    <text evidence="1">The sequence shown here is derived from an EMBL/GenBank/DDBJ whole genome shotgun (WGS) entry which is preliminary data.</text>
</comment>